<dbReference type="GO" id="GO:0031956">
    <property type="term" value="F:medium-chain fatty acid-CoA ligase activity"/>
    <property type="evidence" value="ECO:0007669"/>
    <property type="project" value="TreeGrafter"/>
</dbReference>
<feature type="transmembrane region" description="Helical" evidence="1">
    <location>
        <begin position="1333"/>
        <end position="1354"/>
    </location>
</feature>
<dbReference type="InterPro" id="IPR045851">
    <property type="entry name" value="AMP-bd_C_sf"/>
</dbReference>
<feature type="transmembrane region" description="Helical" evidence="1">
    <location>
        <begin position="849"/>
        <end position="871"/>
    </location>
</feature>
<dbReference type="OrthoDB" id="3633556at2759"/>
<sequence>MFSRHGRKTLADIYRDSIENVSAKIKTTYSSLVELLIPDEDTPAMLDPLDTKKVISHRDVYQFVHNFNLGLPSLAPGKPRVVVALPCGPTMGLACLAVATYYTMAPMTPNCGAGQFRSDVEQVQATAVLVSEPDAEKLKLKNAPWILEGHISVFIVENREDMTFDVSLMMHHEGHQADPPHTCLVPPEPNSADDIAIVLFTSGTSGTKKLVPITTHTLIAGVAFVVKSWSLTQDDRCLNMMPLHHIGGIVRNLFAPIMVGGSTICCSSFDPNLFWDLVECNHGPTWYYASPSMHATIVSEAENRLGAVSKSRIRLVCNAAGGLLPTLATQLRDTFPNCTVLPSYGMTECMPIATPPLTYCLDRPGTSGISVGPEVSIQDSNNVIAAPGATGNICVRGLPVFPGYLKDGEIDKSAFTKDGWFDTGDMGYLDQNGYLYITGRNKEVINRGGEILSPFEIEEAILSASRDPNSVIHGRVSETLAFSVPHDVLQEVVGAIIVTPAAKPRLGLKQLYEAVRNSLHQSKWPVVVVYMTGLPKARNKVLRIKLSERLDMTPMADDMNAASRYYEAVCPPPEEDVTTMIPKTRCEIGFGVVASKIKAMFDDNTEVFVRRNDSDGLPQAILFGNHGLVGDDPAKKREGSQALESRLQEQLHGYLVPSSIKFMDEFIPLCGDGSVDEAAIGNLLKSQNNYNSEISVQRDIINIFASVLACSPNDVDLETDFFAAGGDSLGVGRLLSMLRRHFQVRLASETLFANSSVHDVANIVECALREQQKASENKIPTEKDEGSIPVCIQAYSSTRLCVLLLHLLPIMVLYPLRLALWWTLFLYGIGETFTRFPLARFLGGRLLHLLLVMMGCKIAVAIIAPIVGIMVKWIVIQRHKAGIYPMWASYHNRWWITQKALQVCGKGIFNYSAWSRAMYYRLLGAKIGRNVVIQEKAQLGEYDLISIGDNAILDRHCICRPFAAERNTSMLLSHISIGPNCTIGLSSIIAPGTVLPADTCIGPNSSSWEIIDASESNRDSLTANMAQPHWILRLLVVEPMAMIAWLVGRAPWLAGLIGLVRSYPEAVQVDKEESAAMWYTNTKRIGFHYLARVGGDALGPFVLFLFILLVKRIMDSCWICGPVKTGLPMKNRNQMQKLRVALLQRLVPEGDLSKVAALLGSHYEIVSILVRALGGRVGKRVYWPGVGPSMQDFELLDIGNDVVFGSRAHLVTSDSFGSATITLSDGSMVADRVVVQPGTMVGKRTVLGSGALTRRNGYYPSDSVWIGSKAGDCICLTPAGSAYPSEPSSRGPNSLALTIERHKDANNESLNDFPTTSTPFGRAFYQRKASYRVLGLPTIICYSLLITISVTLYWNTSTILGIKFVAMVLQARLPGFRSGPWFRPLSIYALLTASIAVISTLQAILALALVVGTKWLLMGRRSPGSYDWDKSSYCQRWQIFLTTERLRQNCYGSAGILGLLTGTHYMVLFFRALGGNIGRDCALFANGKPSLFFTEPDLLTLGDRVVVDNASLVSHINSRGQFKLNELHVGDRSVLRTGSRLLSGASIAEDACLLEHTLVIAGDYINAGETYQGWPGSLFEKKRF</sequence>
<feature type="transmembrane region" description="Helical" evidence="1">
    <location>
        <begin position="1030"/>
        <end position="1048"/>
    </location>
</feature>
<keyword evidence="4" id="KW-1185">Reference proteome</keyword>
<protein>
    <submittedName>
        <fullName evidence="3">Acetyl-CoA synthetase-like protein</fullName>
    </submittedName>
</protein>
<proteinExistence type="predicted"/>
<name>A0A6A6DCS1_9PEZI</name>
<dbReference type="Gene3D" id="3.40.50.12780">
    <property type="entry name" value="N-terminal domain of ligase-like"/>
    <property type="match status" value="1"/>
</dbReference>
<dbReference type="InterPro" id="IPR036736">
    <property type="entry name" value="ACP-like_sf"/>
</dbReference>
<dbReference type="Pfam" id="PF00501">
    <property type="entry name" value="AMP-binding"/>
    <property type="match status" value="1"/>
</dbReference>
<dbReference type="EMBL" id="ML994690">
    <property type="protein sequence ID" value="KAF2177314.1"/>
    <property type="molecule type" value="Genomic_DNA"/>
</dbReference>
<dbReference type="InterPro" id="IPR000873">
    <property type="entry name" value="AMP-dep_synth/lig_dom"/>
</dbReference>
<dbReference type="Pfam" id="PF00550">
    <property type="entry name" value="PP-binding"/>
    <property type="match status" value="1"/>
</dbReference>
<dbReference type="InterPro" id="IPR042099">
    <property type="entry name" value="ANL_N_sf"/>
</dbReference>
<keyword evidence="1" id="KW-0812">Transmembrane</keyword>
<dbReference type="InterPro" id="IPR011004">
    <property type="entry name" value="Trimer_LpxA-like_sf"/>
</dbReference>
<dbReference type="GO" id="GO:0006631">
    <property type="term" value="P:fatty acid metabolic process"/>
    <property type="evidence" value="ECO:0007669"/>
    <property type="project" value="TreeGrafter"/>
</dbReference>
<reference evidence="3" key="1">
    <citation type="journal article" date="2020" name="Stud. Mycol.">
        <title>101 Dothideomycetes genomes: a test case for predicting lifestyles and emergence of pathogens.</title>
        <authorList>
            <person name="Haridas S."/>
            <person name="Albert R."/>
            <person name="Binder M."/>
            <person name="Bloem J."/>
            <person name="Labutti K."/>
            <person name="Salamov A."/>
            <person name="Andreopoulos B."/>
            <person name="Baker S."/>
            <person name="Barry K."/>
            <person name="Bills G."/>
            <person name="Bluhm B."/>
            <person name="Cannon C."/>
            <person name="Castanera R."/>
            <person name="Culley D."/>
            <person name="Daum C."/>
            <person name="Ezra D."/>
            <person name="Gonzalez J."/>
            <person name="Henrissat B."/>
            <person name="Kuo A."/>
            <person name="Liang C."/>
            <person name="Lipzen A."/>
            <person name="Lutzoni F."/>
            <person name="Magnuson J."/>
            <person name="Mondo S."/>
            <person name="Nolan M."/>
            <person name="Ohm R."/>
            <person name="Pangilinan J."/>
            <person name="Park H.-J."/>
            <person name="Ramirez L."/>
            <person name="Alfaro M."/>
            <person name="Sun H."/>
            <person name="Tritt A."/>
            <person name="Yoshinaga Y."/>
            <person name="Zwiers L.-H."/>
            <person name="Turgeon B."/>
            <person name="Goodwin S."/>
            <person name="Spatafora J."/>
            <person name="Crous P."/>
            <person name="Grigoriev I."/>
        </authorList>
    </citation>
    <scope>NUCLEOTIDE SEQUENCE</scope>
    <source>
        <strain evidence="3">CBS 207.26</strain>
    </source>
</reference>
<evidence type="ECO:0000313" key="4">
    <source>
        <dbReference type="Proteomes" id="UP000800200"/>
    </source>
</evidence>
<keyword evidence="1" id="KW-1133">Transmembrane helix</keyword>
<organism evidence="3 4">
    <name type="scientific">Zopfia rhizophila CBS 207.26</name>
    <dbReference type="NCBI Taxonomy" id="1314779"/>
    <lineage>
        <taxon>Eukaryota</taxon>
        <taxon>Fungi</taxon>
        <taxon>Dikarya</taxon>
        <taxon>Ascomycota</taxon>
        <taxon>Pezizomycotina</taxon>
        <taxon>Dothideomycetes</taxon>
        <taxon>Dothideomycetes incertae sedis</taxon>
        <taxon>Zopfiaceae</taxon>
        <taxon>Zopfia</taxon>
    </lineage>
</organism>
<dbReference type="Proteomes" id="UP000800200">
    <property type="component" value="Unassembled WGS sequence"/>
</dbReference>
<evidence type="ECO:0000313" key="3">
    <source>
        <dbReference type="EMBL" id="KAF2177314.1"/>
    </source>
</evidence>
<dbReference type="PROSITE" id="PS50075">
    <property type="entry name" value="CARRIER"/>
    <property type="match status" value="1"/>
</dbReference>
<keyword evidence="1" id="KW-0472">Membrane</keyword>
<dbReference type="SUPFAM" id="SSF51161">
    <property type="entry name" value="Trimeric LpxA-like enzymes"/>
    <property type="match status" value="3"/>
</dbReference>
<evidence type="ECO:0000256" key="1">
    <source>
        <dbReference type="SAM" id="Phobius"/>
    </source>
</evidence>
<dbReference type="PANTHER" id="PTHR43201:SF10">
    <property type="entry name" value="CARRIER DOMAIN-CONTAINING PROTEIN"/>
    <property type="match status" value="1"/>
</dbReference>
<dbReference type="InterPro" id="IPR009081">
    <property type="entry name" value="PP-bd_ACP"/>
</dbReference>
<dbReference type="Gene3D" id="1.10.1200.10">
    <property type="entry name" value="ACP-like"/>
    <property type="match status" value="1"/>
</dbReference>
<evidence type="ECO:0000259" key="2">
    <source>
        <dbReference type="PROSITE" id="PS50075"/>
    </source>
</evidence>
<gene>
    <name evidence="3" type="ORF">K469DRAFT_732965</name>
</gene>
<dbReference type="Gene3D" id="3.30.300.30">
    <property type="match status" value="1"/>
</dbReference>
<accession>A0A6A6DCS1</accession>
<dbReference type="SUPFAM" id="SSF56801">
    <property type="entry name" value="Acetyl-CoA synthetase-like"/>
    <property type="match status" value="1"/>
</dbReference>
<feature type="transmembrane region" description="Helical" evidence="1">
    <location>
        <begin position="1089"/>
        <end position="1110"/>
    </location>
</feature>
<dbReference type="PANTHER" id="PTHR43201">
    <property type="entry name" value="ACYL-COA SYNTHETASE"/>
    <property type="match status" value="1"/>
</dbReference>
<dbReference type="Gene3D" id="2.160.10.10">
    <property type="entry name" value="Hexapeptide repeat proteins"/>
    <property type="match status" value="2"/>
</dbReference>
<feature type="domain" description="Carrier" evidence="2">
    <location>
        <begin position="691"/>
        <end position="768"/>
    </location>
</feature>
<feature type="transmembrane region" description="Helical" evidence="1">
    <location>
        <begin position="1387"/>
        <end position="1411"/>
    </location>
</feature>
<dbReference type="SUPFAM" id="SSF47336">
    <property type="entry name" value="ACP-like"/>
    <property type="match status" value="1"/>
</dbReference>